<keyword evidence="9" id="KW-0833">Ubl conjugation pathway</keyword>
<evidence type="ECO:0000256" key="13">
    <source>
        <dbReference type="SAM" id="MobiDB-lite"/>
    </source>
</evidence>
<dbReference type="Pfam" id="PF12906">
    <property type="entry name" value="RINGv"/>
    <property type="match status" value="1"/>
</dbReference>
<comment type="subcellular location">
    <subcellularLocation>
        <location evidence="2">Membrane</location>
        <topology evidence="2">Multi-pass membrane protein</topology>
    </subcellularLocation>
</comment>
<dbReference type="Gene3D" id="3.30.40.10">
    <property type="entry name" value="Zinc/RING finger domain, C3HC4 (zinc finger)"/>
    <property type="match status" value="1"/>
</dbReference>
<feature type="compositionally biased region" description="Acidic residues" evidence="13">
    <location>
        <begin position="232"/>
        <end position="249"/>
    </location>
</feature>
<dbReference type="Proteomes" id="UP001434883">
    <property type="component" value="Unassembled WGS sequence"/>
</dbReference>
<evidence type="ECO:0000259" key="15">
    <source>
        <dbReference type="PROSITE" id="PS51292"/>
    </source>
</evidence>
<evidence type="ECO:0000313" key="17">
    <source>
        <dbReference type="Proteomes" id="UP001434883"/>
    </source>
</evidence>
<protein>
    <recommendedName>
        <fullName evidence="4">RING-type E3 ubiquitin transferase</fullName>
        <ecNumber evidence="4">2.3.2.27</ecNumber>
    </recommendedName>
</protein>
<evidence type="ECO:0000256" key="1">
    <source>
        <dbReference type="ARBA" id="ARBA00000900"/>
    </source>
</evidence>
<feature type="compositionally biased region" description="Low complexity" evidence="13">
    <location>
        <begin position="193"/>
        <end position="220"/>
    </location>
</feature>
<dbReference type="EMBL" id="JAHRIN010026397">
    <property type="protein sequence ID" value="MEQ2200711.1"/>
    <property type="molecule type" value="Genomic_DNA"/>
</dbReference>
<dbReference type="PROSITE" id="PS51292">
    <property type="entry name" value="ZF_RING_CH"/>
    <property type="match status" value="1"/>
</dbReference>
<evidence type="ECO:0000256" key="6">
    <source>
        <dbReference type="ARBA" id="ARBA00022692"/>
    </source>
</evidence>
<keyword evidence="10" id="KW-0862">Zinc</keyword>
<evidence type="ECO:0000256" key="9">
    <source>
        <dbReference type="ARBA" id="ARBA00022786"/>
    </source>
</evidence>
<evidence type="ECO:0000256" key="11">
    <source>
        <dbReference type="ARBA" id="ARBA00022989"/>
    </source>
</evidence>
<keyword evidence="6 14" id="KW-0812">Transmembrane</keyword>
<comment type="catalytic activity">
    <reaction evidence="1">
        <text>S-ubiquitinyl-[E2 ubiquitin-conjugating enzyme]-L-cysteine + [acceptor protein]-L-lysine = [E2 ubiquitin-conjugating enzyme]-L-cysteine + N(6)-ubiquitinyl-[acceptor protein]-L-lysine.</text>
        <dbReference type="EC" id="2.3.2.27"/>
    </reaction>
</comment>
<dbReference type="SMART" id="SM00744">
    <property type="entry name" value="RINGv"/>
    <property type="match status" value="1"/>
</dbReference>
<feature type="region of interest" description="Disordered" evidence="13">
    <location>
        <begin position="175"/>
        <end position="257"/>
    </location>
</feature>
<feature type="transmembrane region" description="Helical" evidence="14">
    <location>
        <begin position="326"/>
        <end position="351"/>
    </location>
</feature>
<evidence type="ECO:0000256" key="10">
    <source>
        <dbReference type="ARBA" id="ARBA00022833"/>
    </source>
</evidence>
<name>A0ABV0QY32_9TELE</name>
<evidence type="ECO:0000256" key="8">
    <source>
        <dbReference type="ARBA" id="ARBA00022771"/>
    </source>
</evidence>
<keyword evidence="8" id="KW-0863">Zinc-finger</keyword>
<evidence type="ECO:0000256" key="12">
    <source>
        <dbReference type="ARBA" id="ARBA00023136"/>
    </source>
</evidence>
<dbReference type="InterPro" id="IPR011016">
    <property type="entry name" value="Znf_RING-CH"/>
</dbReference>
<dbReference type="InterPro" id="IPR013083">
    <property type="entry name" value="Znf_RING/FYVE/PHD"/>
</dbReference>
<dbReference type="PANTHER" id="PTHR13145:SF0">
    <property type="entry name" value="E3 UBIQUITIN-PROTEIN LIGASE MARCHF6"/>
    <property type="match status" value="1"/>
</dbReference>
<feature type="transmembrane region" description="Helical" evidence="14">
    <location>
        <begin position="140"/>
        <end position="164"/>
    </location>
</feature>
<keyword evidence="7" id="KW-0479">Metal-binding</keyword>
<evidence type="ECO:0000256" key="3">
    <source>
        <dbReference type="ARBA" id="ARBA00004906"/>
    </source>
</evidence>
<evidence type="ECO:0000256" key="7">
    <source>
        <dbReference type="ARBA" id="ARBA00022723"/>
    </source>
</evidence>
<evidence type="ECO:0000313" key="16">
    <source>
        <dbReference type="EMBL" id="MEQ2200711.1"/>
    </source>
</evidence>
<dbReference type="PANTHER" id="PTHR13145">
    <property type="entry name" value="SSM4 PROTEIN"/>
    <property type="match status" value="1"/>
</dbReference>
<keyword evidence="11 14" id="KW-1133">Transmembrane helix</keyword>
<feature type="domain" description="RING-CH-type" evidence="15">
    <location>
        <begin position="2"/>
        <end position="63"/>
    </location>
</feature>
<sequence>MDTAEEADICRVCRSEGTPDKPLYHPCVCTGSIKFIHQECLVQWLKHSRKEYCELCKHRFAFTPIYSPDMPSRLPIQDICAGLLTSVGTAIRYWFHYTLVAFAWLGVVPLTACRIYKCLFTGSVSSLLTLPLDMLSTDNLLADCLQGCFVVTCTLCAFISLVWLREQIVHGGAPQWLEQHQPPPPNLAGQANEGQAPGQGAADEAPAAQPAPADPPAQNEAEPEPPDAPQDQADEPELEEEGAPAEDADANNGAQDDMNWNALEWDRAAEELTWEREHVFWVVSLNTLFILVFAFCPYHIGHFSVVGLGFEEYVQASHFEGLITTIVGYILLAMTLILCHVSFLLTNMYLFNCNILNKF</sequence>
<feature type="transmembrane region" description="Helical" evidence="14">
    <location>
        <begin position="94"/>
        <end position="117"/>
    </location>
</feature>
<comment type="caution">
    <text evidence="16">The sequence shown here is derived from an EMBL/GenBank/DDBJ whole genome shotgun (WGS) entry which is preliminary data.</text>
</comment>
<keyword evidence="5" id="KW-0808">Transferase</keyword>
<feature type="transmembrane region" description="Helical" evidence="14">
    <location>
        <begin position="279"/>
        <end position="300"/>
    </location>
</feature>
<evidence type="ECO:0000256" key="2">
    <source>
        <dbReference type="ARBA" id="ARBA00004141"/>
    </source>
</evidence>
<proteinExistence type="predicted"/>
<keyword evidence="12 14" id="KW-0472">Membrane</keyword>
<organism evidence="16 17">
    <name type="scientific">Xenoophorus captivus</name>
    <dbReference type="NCBI Taxonomy" id="1517983"/>
    <lineage>
        <taxon>Eukaryota</taxon>
        <taxon>Metazoa</taxon>
        <taxon>Chordata</taxon>
        <taxon>Craniata</taxon>
        <taxon>Vertebrata</taxon>
        <taxon>Euteleostomi</taxon>
        <taxon>Actinopterygii</taxon>
        <taxon>Neopterygii</taxon>
        <taxon>Teleostei</taxon>
        <taxon>Neoteleostei</taxon>
        <taxon>Acanthomorphata</taxon>
        <taxon>Ovalentaria</taxon>
        <taxon>Atherinomorphae</taxon>
        <taxon>Cyprinodontiformes</taxon>
        <taxon>Goodeidae</taxon>
        <taxon>Xenoophorus</taxon>
    </lineage>
</organism>
<comment type="pathway">
    <text evidence="3">Protein modification; protein ubiquitination.</text>
</comment>
<dbReference type="SUPFAM" id="SSF57850">
    <property type="entry name" value="RING/U-box"/>
    <property type="match status" value="1"/>
</dbReference>
<evidence type="ECO:0000256" key="14">
    <source>
        <dbReference type="SAM" id="Phobius"/>
    </source>
</evidence>
<evidence type="ECO:0000256" key="4">
    <source>
        <dbReference type="ARBA" id="ARBA00012483"/>
    </source>
</evidence>
<accession>A0ABV0QY32</accession>
<reference evidence="16 17" key="1">
    <citation type="submission" date="2021-06" db="EMBL/GenBank/DDBJ databases">
        <authorList>
            <person name="Palmer J.M."/>
        </authorList>
    </citation>
    <scope>NUCLEOTIDE SEQUENCE [LARGE SCALE GENOMIC DNA]</scope>
    <source>
        <strain evidence="16 17">XC_2019</strain>
        <tissue evidence="16">Muscle</tissue>
    </source>
</reference>
<dbReference type="CDD" id="cd16702">
    <property type="entry name" value="RING_CH-C4HC3_MARCH6"/>
    <property type="match status" value="1"/>
</dbReference>
<keyword evidence="17" id="KW-1185">Reference proteome</keyword>
<gene>
    <name evidence="16" type="primary">MARCHF6</name>
    <name evidence="16" type="ORF">XENOCAPTIV_001936</name>
</gene>
<dbReference type="EC" id="2.3.2.27" evidence="4"/>
<evidence type="ECO:0000256" key="5">
    <source>
        <dbReference type="ARBA" id="ARBA00022679"/>
    </source>
</evidence>